<evidence type="ECO:0000256" key="1">
    <source>
        <dbReference type="SAM" id="MobiDB-lite"/>
    </source>
</evidence>
<organism evidence="3 4">
    <name type="scientific">Desulfococcus multivorans DSM 2059</name>
    <dbReference type="NCBI Taxonomy" id="1121405"/>
    <lineage>
        <taxon>Bacteria</taxon>
        <taxon>Pseudomonadati</taxon>
        <taxon>Thermodesulfobacteriota</taxon>
        <taxon>Desulfobacteria</taxon>
        <taxon>Desulfobacterales</taxon>
        <taxon>Desulfococcaceae</taxon>
        <taxon>Desulfococcus</taxon>
    </lineage>
</organism>
<dbReference type="SUPFAM" id="SSF56935">
    <property type="entry name" value="Porins"/>
    <property type="match status" value="1"/>
</dbReference>
<sequence>MKGKSNLIAVLTVILAVTFFATAVRADQTERLIKILIKKGIITSEEAESIAKEIEAEEEPSAPVAKQEKPSGDEWTRNVEVGYKKGAYIKTTDDRYSLTLNVRTQGLFSYREREGKADTSTFRVRRARVLAGGNVFYPWMKYGTQITLEGGDAALRDAYIEADYFDAVQPKIGQYKLPFDREFMTSAFNLQLIDRSIASSEFSLQRDIGLQLSGKFFQDMLTYQAGVFNGSGANQSNVDRDFMYIARLVLTPLGPYSYSQAALDAPDTPKLAVGVAGAYLPNLDPGERKTLAGILGDTDVMSVESDVYQLTADLAFKYQNVSVEGGYHFRSIDPDEATPFGKESAQGFFLQGGYFVIPKTFELAARYAYVDPDNPDNSGDNDEQEYTVGLTYYLNGHNLKLQANYSFLQTDTATDDQDEHIGQGMVTLAF</sequence>
<feature type="chain" id="PRO_5030177308" evidence="2">
    <location>
        <begin position="27"/>
        <end position="430"/>
    </location>
</feature>
<dbReference type="AlphaFoldDB" id="S7V935"/>
<dbReference type="eggNOG" id="COG3746">
    <property type="taxonomic scope" value="Bacteria"/>
</dbReference>
<protein>
    <submittedName>
        <fullName evidence="3">Phosphate-selective porin O and P</fullName>
    </submittedName>
</protein>
<name>S7V935_DESML</name>
<evidence type="ECO:0000313" key="3">
    <source>
        <dbReference type="EMBL" id="EPR43204.1"/>
    </source>
</evidence>
<keyword evidence="2" id="KW-0732">Signal</keyword>
<proteinExistence type="predicted"/>
<evidence type="ECO:0000313" key="4">
    <source>
        <dbReference type="Proteomes" id="UP000014977"/>
    </source>
</evidence>
<feature type="signal peptide" evidence="2">
    <location>
        <begin position="1"/>
        <end position="26"/>
    </location>
</feature>
<dbReference type="Proteomes" id="UP000014977">
    <property type="component" value="Unassembled WGS sequence"/>
</dbReference>
<dbReference type="OrthoDB" id="976976at2"/>
<dbReference type="EMBL" id="ATHJ01000057">
    <property type="protein sequence ID" value="EPR43204.1"/>
    <property type="molecule type" value="Genomic_DNA"/>
</dbReference>
<feature type="region of interest" description="Disordered" evidence="1">
    <location>
        <begin position="52"/>
        <end position="73"/>
    </location>
</feature>
<dbReference type="InterPro" id="IPR023614">
    <property type="entry name" value="Porin_dom_sf"/>
</dbReference>
<dbReference type="InterPro" id="IPR010870">
    <property type="entry name" value="Porin_O/P"/>
</dbReference>
<dbReference type="Gene3D" id="2.40.160.10">
    <property type="entry name" value="Porin"/>
    <property type="match status" value="1"/>
</dbReference>
<dbReference type="RefSeq" id="WP_020875577.1">
    <property type="nucleotide sequence ID" value="NZ_ATHJ01000057.1"/>
</dbReference>
<gene>
    <name evidence="3" type="ORF">dsmv_1230</name>
</gene>
<reference evidence="3 4" key="1">
    <citation type="journal article" date="2013" name="Genome Announc.">
        <title>Draft genome sequences for three mercury-methylating, sulfate-reducing bacteria.</title>
        <authorList>
            <person name="Brown S.D."/>
            <person name="Hurt R.A.Jr."/>
            <person name="Gilmour C.C."/>
            <person name="Elias D.A."/>
        </authorList>
    </citation>
    <scope>NUCLEOTIDE SEQUENCE [LARGE SCALE GENOMIC DNA]</scope>
    <source>
        <strain evidence="3 4">DSM 2059</strain>
    </source>
</reference>
<dbReference type="Pfam" id="PF07396">
    <property type="entry name" value="Porin_O_P"/>
    <property type="match status" value="1"/>
</dbReference>
<accession>S7V935</accession>
<keyword evidence="4" id="KW-1185">Reference proteome</keyword>
<evidence type="ECO:0000256" key="2">
    <source>
        <dbReference type="SAM" id="SignalP"/>
    </source>
</evidence>
<comment type="caution">
    <text evidence="3">The sequence shown here is derived from an EMBL/GenBank/DDBJ whole genome shotgun (WGS) entry which is preliminary data.</text>
</comment>